<dbReference type="RefSeq" id="WP_284190890.1">
    <property type="nucleotide sequence ID" value="NZ_BSPW01000018.1"/>
</dbReference>
<accession>A0ABQ6EUW7</accession>
<feature type="signal peptide" evidence="1">
    <location>
        <begin position="1"/>
        <end position="21"/>
    </location>
</feature>
<evidence type="ECO:0000313" key="3">
    <source>
        <dbReference type="Proteomes" id="UP001157138"/>
    </source>
</evidence>
<dbReference type="EMBL" id="BSPW01000018">
    <property type="protein sequence ID" value="GLT16963.1"/>
    <property type="molecule type" value="Genomic_DNA"/>
</dbReference>
<feature type="chain" id="PRO_5047009428" description="DUF2861 family protein" evidence="1">
    <location>
        <begin position="22"/>
        <end position="276"/>
    </location>
</feature>
<evidence type="ECO:0008006" key="4">
    <source>
        <dbReference type="Google" id="ProtNLM"/>
    </source>
</evidence>
<dbReference type="Proteomes" id="UP001157138">
    <property type="component" value="Unassembled WGS sequence"/>
</dbReference>
<keyword evidence="1" id="KW-0732">Signal</keyword>
<name>A0ABQ6EUW7_9VIBR</name>
<keyword evidence="3" id="KW-1185">Reference proteome</keyword>
<reference evidence="3" key="1">
    <citation type="journal article" date="2019" name="Int. J. Syst. Evol. Microbiol.">
        <title>The Global Catalogue of Microorganisms (GCM) 10K type strain sequencing project: providing services to taxonomists for standard genome sequencing and annotation.</title>
        <authorList>
            <consortium name="The Broad Institute Genomics Platform"/>
            <consortium name="The Broad Institute Genome Sequencing Center for Infectious Disease"/>
            <person name="Wu L."/>
            <person name="Ma J."/>
        </authorList>
    </citation>
    <scope>NUCLEOTIDE SEQUENCE [LARGE SCALE GENOMIC DNA]</scope>
    <source>
        <strain evidence="3">NBRC 108723</strain>
    </source>
</reference>
<dbReference type="InterPro" id="IPR021290">
    <property type="entry name" value="DUF2861"/>
</dbReference>
<gene>
    <name evidence="2" type="ORF">GCM10007938_07400</name>
</gene>
<proteinExistence type="predicted"/>
<sequence>MTKKNILLAFTMFSQIHSAQASWFAQTPLQPVYQTLVNHQPQLAWQELVLAISNNTIDSQYWLPAKQEILKQTSCGQALFNHDEPIVADISITFIRRSGLSSQGFQIKLSAENTKADSIVELISPSSKVLLHANLYQPLAYQEYETEEMLSKPMTGIYTLRINKIPYPLLITMPNNKRWITYDSTEHKVHTAPPEVINRCSQASAVWQWFDSTYTMLGSKIPIQRGKASIPRPLPPYQKAKYLSASVSVFEYQQGIKVGYIQRVSIPFSLGESQEK</sequence>
<protein>
    <recommendedName>
        <fullName evidence="4">DUF2861 family protein</fullName>
    </recommendedName>
</protein>
<organism evidence="2 3">
    <name type="scientific">Vibrio zhanjiangensis</name>
    <dbReference type="NCBI Taxonomy" id="1046128"/>
    <lineage>
        <taxon>Bacteria</taxon>
        <taxon>Pseudomonadati</taxon>
        <taxon>Pseudomonadota</taxon>
        <taxon>Gammaproteobacteria</taxon>
        <taxon>Vibrionales</taxon>
        <taxon>Vibrionaceae</taxon>
        <taxon>Vibrio</taxon>
    </lineage>
</organism>
<dbReference type="Pfam" id="PF11060">
    <property type="entry name" value="DUF2861"/>
    <property type="match status" value="1"/>
</dbReference>
<evidence type="ECO:0000313" key="2">
    <source>
        <dbReference type="EMBL" id="GLT16963.1"/>
    </source>
</evidence>
<comment type="caution">
    <text evidence="2">The sequence shown here is derived from an EMBL/GenBank/DDBJ whole genome shotgun (WGS) entry which is preliminary data.</text>
</comment>
<evidence type="ECO:0000256" key="1">
    <source>
        <dbReference type="SAM" id="SignalP"/>
    </source>
</evidence>